<evidence type="ECO:0000313" key="5">
    <source>
        <dbReference type="EMBL" id="KAB5540688.1"/>
    </source>
</evidence>
<dbReference type="Gene3D" id="1.10.20.10">
    <property type="entry name" value="Histone, subunit A"/>
    <property type="match status" value="1"/>
</dbReference>
<evidence type="ECO:0000256" key="2">
    <source>
        <dbReference type="ARBA" id="ARBA00023242"/>
    </source>
</evidence>
<comment type="caution">
    <text evidence="5">The sequence shown here is derived from an EMBL/GenBank/DDBJ whole genome shotgun (WGS) entry which is preliminary data.</text>
</comment>
<name>A0A5N5LDX0_9ROSI</name>
<feature type="compositionally biased region" description="Basic and acidic residues" evidence="3">
    <location>
        <begin position="32"/>
        <end position="44"/>
    </location>
</feature>
<organism evidence="5 6">
    <name type="scientific">Salix brachista</name>
    <dbReference type="NCBI Taxonomy" id="2182728"/>
    <lineage>
        <taxon>Eukaryota</taxon>
        <taxon>Viridiplantae</taxon>
        <taxon>Streptophyta</taxon>
        <taxon>Embryophyta</taxon>
        <taxon>Tracheophyta</taxon>
        <taxon>Spermatophyta</taxon>
        <taxon>Magnoliopsida</taxon>
        <taxon>eudicotyledons</taxon>
        <taxon>Gunneridae</taxon>
        <taxon>Pentapetalae</taxon>
        <taxon>rosids</taxon>
        <taxon>fabids</taxon>
        <taxon>Malpighiales</taxon>
        <taxon>Salicaceae</taxon>
        <taxon>Saliceae</taxon>
        <taxon>Salix</taxon>
    </lineage>
</organism>
<dbReference type="PANTHER" id="PTHR10252:SF93">
    <property type="entry name" value="DNA POLYMERASE II SUBUNIT B3-1"/>
    <property type="match status" value="1"/>
</dbReference>
<feature type="domain" description="Transcription factor CBF/NF-Y/archaeal histone" evidence="4">
    <location>
        <begin position="117"/>
        <end position="168"/>
    </location>
</feature>
<feature type="region of interest" description="Disordered" evidence="3">
    <location>
        <begin position="1"/>
        <end position="111"/>
    </location>
</feature>
<dbReference type="GO" id="GO:0000976">
    <property type="term" value="F:transcription cis-regulatory region binding"/>
    <property type="evidence" value="ECO:0007669"/>
    <property type="project" value="TreeGrafter"/>
</dbReference>
<dbReference type="AlphaFoldDB" id="A0A5N5LDX0"/>
<reference evidence="6" key="1">
    <citation type="journal article" date="2019" name="Gigascience">
        <title>De novo genome assembly of the endangered Acer yangbiense, a plant species with extremely small populations endemic to Yunnan Province, China.</title>
        <authorList>
            <person name="Yang J."/>
            <person name="Wariss H.M."/>
            <person name="Tao L."/>
            <person name="Zhang R."/>
            <person name="Yun Q."/>
            <person name="Hollingsworth P."/>
            <person name="Dao Z."/>
            <person name="Luo G."/>
            <person name="Guo H."/>
            <person name="Ma Y."/>
            <person name="Sun W."/>
        </authorList>
    </citation>
    <scope>NUCLEOTIDE SEQUENCE [LARGE SCALE GENOMIC DNA]</scope>
    <source>
        <strain evidence="6">cv. br00</strain>
    </source>
</reference>
<dbReference type="InterPro" id="IPR050568">
    <property type="entry name" value="Transcr_DNA_Rep_Reg"/>
</dbReference>
<sequence length="297" mass="33249">MESAAKSKGKMKKKKSSGKEIVVVTKSKQEKKKREIKTSSRSPREPVVLLLSSSSSSGGGGDSQKVIEIEGEDDEPKSRVKNRSTKSSKIKNANNAKRKGKDGDFDGEGEEDGTACRFPMARIKRIIKSEDSDSLLSQDVVFLVNKATEKFLEQFSDEAYDCSVQDRKNYDKLVVLMFYAHCQIKLISSQSAFGNYLMARIITKQETAEPQYNALLNNAPKFNRHVFFFVSATVVSKRRRFDFLSDFVPGKLKAKDALADRKLAMTEACSFHSLALMLSVGNMIAFLFRTARYLAFA</sequence>
<feature type="compositionally biased region" description="Basic residues" evidence="3">
    <location>
        <begin position="79"/>
        <end position="89"/>
    </location>
</feature>
<protein>
    <recommendedName>
        <fullName evidence="4">Transcription factor CBF/NF-Y/archaeal histone domain-containing protein</fullName>
    </recommendedName>
</protein>
<gene>
    <name evidence="5" type="ORF">DKX38_013662</name>
</gene>
<dbReference type="Proteomes" id="UP000326939">
    <property type="component" value="Chromosome 9"/>
</dbReference>
<dbReference type="GO" id="GO:0006355">
    <property type="term" value="P:regulation of DNA-templated transcription"/>
    <property type="evidence" value="ECO:0007669"/>
    <property type="project" value="TreeGrafter"/>
</dbReference>
<evidence type="ECO:0000256" key="3">
    <source>
        <dbReference type="SAM" id="MobiDB-lite"/>
    </source>
</evidence>
<dbReference type="GO" id="GO:0005634">
    <property type="term" value="C:nucleus"/>
    <property type="evidence" value="ECO:0007669"/>
    <property type="project" value="UniProtKB-SubCell"/>
</dbReference>
<dbReference type="PANTHER" id="PTHR10252">
    <property type="entry name" value="HISTONE-LIKE TRANSCRIPTION FACTOR CCAAT-RELATED"/>
    <property type="match status" value="1"/>
</dbReference>
<dbReference type="Pfam" id="PF00808">
    <property type="entry name" value="CBFD_NFYB_HMF"/>
    <property type="match status" value="1"/>
</dbReference>
<evidence type="ECO:0000313" key="6">
    <source>
        <dbReference type="Proteomes" id="UP000326939"/>
    </source>
</evidence>
<dbReference type="SUPFAM" id="SSF47113">
    <property type="entry name" value="Histone-fold"/>
    <property type="match status" value="1"/>
</dbReference>
<feature type="compositionally biased region" description="Basic residues" evidence="3">
    <location>
        <begin position="7"/>
        <end position="16"/>
    </location>
</feature>
<dbReference type="EMBL" id="VDCV01000009">
    <property type="protein sequence ID" value="KAB5540688.1"/>
    <property type="molecule type" value="Genomic_DNA"/>
</dbReference>
<keyword evidence="6" id="KW-1185">Reference proteome</keyword>
<dbReference type="InterPro" id="IPR003958">
    <property type="entry name" value="CBFA_NFYB_domain"/>
</dbReference>
<dbReference type="InterPro" id="IPR009072">
    <property type="entry name" value="Histone-fold"/>
</dbReference>
<accession>A0A5N5LDX0</accession>
<evidence type="ECO:0000259" key="4">
    <source>
        <dbReference type="Pfam" id="PF00808"/>
    </source>
</evidence>
<dbReference type="GO" id="GO:0046982">
    <property type="term" value="F:protein heterodimerization activity"/>
    <property type="evidence" value="ECO:0007669"/>
    <property type="project" value="InterPro"/>
</dbReference>
<evidence type="ECO:0000256" key="1">
    <source>
        <dbReference type="ARBA" id="ARBA00004123"/>
    </source>
</evidence>
<comment type="subcellular location">
    <subcellularLocation>
        <location evidence="1">Nucleus</location>
    </subcellularLocation>
</comment>
<keyword evidence="2" id="KW-0539">Nucleus</keyword>
<proteinExistence type="predicted"/>